<dbReference type="Pfam" id="PF00582">
    <property type="entry name" value="Usp"/>
    <property type="match status" value="1"/>
</dbReference>
<gene>
    <name evidence="2" type="ORF">ACFQPS_16560</name>
</gene>
<feature type="domain" description="UspA" evidence="1">
    <location>
        <begin position="11"/>
        <end position="120"/>
    </location>
</feature>
<dbReference type="SUPFAM" id="SSF52402">
    <property type="entry name" value="Adenine nucleotide alpha hydrolases-like"/>
    <property type="match status" value="1"/>
</dbReference>
<proteinExistence type="predicted"/>
<keyword evidence="3" id="KW-1185">Reference proteome</keyword>
<dbReference type="InterPro" id="IPR006016">
    <property type="entry name" value="UspA"/>
</dbReference>
<organism evidence="2 3">
    <name type="scientific">Rhodocista pekingensis</name>
    <dbReference type="NCBI Taxonomy" id="201185"/>
    <lineage>
        <taxon>Bacteria</taxon>
        <taxon>Pseudomonadati</taxon>
        <taxon>Pseudomonadota</taxon>
        <taxon>Alphaproteobacteria</taxon>
        <taxon>Rhodospirillales</taxon>
        <taxon>Azospirillaceae</taxon>
        <taxon>Rhodocista</taxon>
    </lineage>
</organism>
<dbReference type="CDD" id="cd00293">
    <property type="entry name" value="USP-like"/>
    <property type="match status" value="1"/>
</dbReference>
<evidence type="ECO:0000313" key="3">
    <source>
        <dbReference type="Proteomes" id="UP001596456"/>
    </source>
</evidence>
<name>A0ABW2KZK0_9PROT</name>
<dbReference type="EMBL" id="JBHTCM010000019">
    <property type="protein sequence ID" value="MFC7334780.1"/>
    <property type="molecule type" value="Genomic_DNA"/>
</dbReference>
<dbReference type="Proteomes" id="UP001596456">
    <property type="component" value="Unassembled WGS sequence"/>
</dbReference>
<dbReference type="RefSeq" id="WP_377360325.1">
    <property type="nucleotide sequence ID" value="NZ_JBHTCM010000019.1"/>
</dbReference>
<dbReference type="Gene3D" id="3.40.50.12370">
    <property type="match status" value="1"/>
</dbReference>
<evidence type="ECO:0000259" key="1">
    <source>
        <dbReference type="Pfam" id="PF00582"/>
    </source>
</evidence>
<reference evidence="3" key="1">
    <citation type="journal article" date="2019" name="Int. J. Syst. Evol. Microbiol.">
        <title>The Global Catalogue of Microorganisms (GCM) 10K type strain sequencing project: providing services to taxonomists for standard genome sequencing and annotation.</title>
        <authorList>
            <consortium name="The Broad Institute Genomics Platform"/>
            <consortium name="The Broad Institute Genome Sequencing Center for Infectious Disease"/>
            <person name="Wu L."/>
            <person name="Ma J."/>
        </authorList>
    </citation>
    <scope>NUCLEOTIDE SEQUENCE [LARGE SCALE GENOMIC DNA]</scope>
    <source>
        <strain evidence="3">CGMCC 1.16275</strain>
    </source>
</reference>
<protein>
    <submittedName>
        <fullName evidence="2">Universal stress protein</fullName>
    </submittedName>
</protein>
<evidence type="ECO:0000313" key="2">
    <source>
        <dbReference type="EMBL" id="MFC7334780.1"/>
    </source>
</evidence>
<sequence>MTDTRPEGHHRTFLVVVDETEEMSVALNYAARRARNSGGRVALLHVMEPGEFQQWSAVEALMKHEQREQAEQLLQRLAKTVLDISGTLPCIHLVEGKRSEELMRIVENDRSISILVLAAGTGRAGPGPLINYMVGQMSGSLRIPVTVVPGGLNEAQLDILT</sequence>
<accession>A0ABW2KZK0</accession>
<comment type="caution">
    <text evidence="2">The sequence shown here is derived from an EMBL/GenBank/DDBJ whole genome shotgun (WGS) entry which is preliminary data.</text>
</comment>